<accession>A0A8H4RA51</accession>
<proteinExistence type="predicted"/>
<evidence type="ECO:0000256" key="1">
    <source>
        <dbReference type="SAM" id="MobiDB-lite"/>
    </source>
</evidence>
<name>A0A8H4RA51_9HELO</name>
<organism evidence="2 3">
    <name type="scientific">Cudoniella acicularis</name>
    <dbReference type="NCBI Taxonomy" id="354080"/>
    <lineage>
        <taxon>Eukaryota</taxon>
        <taxon>Fungi</taxon>
        <taxon>Dikarya</taxon>
        <taxon>Ascomycota</taxon>
        <taxon>Pezizomycotina</taxon>
        <taxon>Leotiomycetes</taxon>
        <taxon>Helotiales</taxon>
        <taxon>Tricladiaceae</taxon>
        <taxon>Cudoniella</taxon>
    </lineage>
</organism>
<comment type="caution">
    <text evidence="2">The sequence shown here is derived from an EMBL/GenBank/DDBJ whole genome shotgun (WGS) entry which is preliminary data.</text>
</comment>
<evidence type="ECO:0000313" key="2">
    <source>
        <dbReference type="EMBL" id="KAF4626282.1"/>
    </source>
</evidence>
<evidence type="ECO:0000313" key="3">
    <source>
        <dbReference type="Proteomes" id="UP000566819"/>
    </source>
</evidence>
<feature type="region of interest" description="Disordered" evidence="1">
    <location>
        <begin position="1"/>
        <end position="25"/>
    </location>
</feature>
<dbReference type="Proteomes" id="UP000566819">
    <property type="component" value="Unassembled WGS sequence"/>
</dbReference>
<dbReference type="AlphaFoldDB" id="A0A8H4RA51"/>
<sequence length="156" mass="17161">MVARIAVGVGEEEGPEKGWEAEDAGDAEDVSEAFGVCSVREIELVFVFLDVDVDVEILEREIRKIGKDFRRDGWRLTLGYLQACRHLGYRMPLLRRLAGLAGRAELAELAGPFLKKVKELFGTVRKSIGKVDESNVFLSGDIIAGSVSVDGLTTDY</sequence>
<dbReference type="EMBL" id="JAAMPI010001184">
    <property type="protein sequence ID" value="KAF4626282.1"/>
    <property type="molecule type" value="Genomic_DNA"/>
</dbReference>
<keyword evidence="3" id="KW-1185">Reference proteome</keyword>
<gene>
    <name evidence="2" type="ORF">G7Y89_g11874</name>
</gene>
<protein>
    <submittedName>
        <fullName evidence="2">Uncharacterized protein</fullName>
    </submittedName>
</protein>
<reference evidence="2 3" key="1">
    <citation type="submission" date="2020-03" db="EMBL/GenBank/DDBJ databases">
        <title>Draft Genome Sequence of Cudoniella acicularis.</title>
        <authorList>
            <person name="Buettner E."/>
            <person name="Kellner H."/>
        </authorList>
    </citation>
    <scope>NUCLEOTIDE SEQUENCE [LARGE SCALE GENOMIC DNA]</scope>
    <source>
        <strain evidence="2 3">DSM 108380</strain>
    </source>
</reference>